<protein>
    <submittedName>
        <fullName evidence="2">Uncharacterized protein</fullName>
    </submittedName>
</protein>
<keyword evidence="3" id="KW-1185">Reference proteome</keyword>
<organism evidence="2 3">
    <name type="scientific">Rheinheimera nanhaiensis E407-8</name>
    <dbReference type="NCBI Taxonomy" id="562729"/>
    <lineage>
        <taxon>Bacteria</taxon>
        <taxon>Pseudomonadati</taxon>
        <taxon>Pseudomonadota</taxon>
        <taxon>Gammaproteobacteria</taxon>
        <taxon>Chromatiales</taxon>
        <taxon>Chromatiaceae</taxon>
        <taxon>Rheinheimera</taxon>
    </lineage>
</organism>
<dbReference type="Proteomes" id="UP000004374">
    <property type="component" value="Unassembled WGS sequence"/>
</dbReference>
<dbReference type="RefSeq" id="WP_008218847.1">
    <property type="nucleotide sequence ID" value="NZ_BAFK01000003.1"/>
</dbReference>
<dbReference type="AlphaFoldDB" id="I1DUQ4"/>
<sequence length="183" mass="20342">MRLSAIIVTTLLFIVAKPAWAEEPVTGFNWDNWAQALNASPCNWFDDAKWRQLLASEFQASKSNSREATSCKLVTHDQALLLTASIRSLPNASAVNAERDGMLAQIRQYGSGRFEQIATPAQAVSAILRKDKLQLFIFANNDNETAFILLHGHPVRGDSNEQKALRKARLLQVADAVVSKFQF</sequence>
<feature type="chain" id="PRO_5003638903" evidence="1">
    <location>
        <begin position="22"/>
        <end position="183"/>
    </location>
</feature>
<proteinExistence type="predicted"/>
<comment type="caution">
    <text evidence="2">The sequence shown here is derived from an EMBL/GenBank/DDBJ whole genome shotgun (WGS) entry which is preliminary data.</text>
</comment>
<reference evidence="2 3" key="1">
    <citation type="journal article" date="2012" name="J. Bacteriol.">
        <title>Genome Sequence of the Protease-Producing Bacterium Rheinheimera nanhaiensis E407-8T, Isolated from Deep-Sea Sediment of the South China Sea.</title>
        <authorList>
            <person name="Zhang X.-Y."/>
            <person name="Zhang Y.-J."/>
            <person name="Qin Q.-L."/>
            <person name="Xie B.-B."/>
            <person name="Chen X.-L."/>
            <person name="Zhou B.-C."/>
            <person name="Zhang Y.-Z."/>
        </authorList>
    </citation>
    <scope>NUCLEOTIDE SEQUENCE [LARGE SCALE GENOMIC DNA]</scope>
    <source>
        <strain evidence="2 3">E407-8</strain>
    </source>
</reference>
<dbReference type="EMBL" id="BAFK01000003">
    <property type="protein sequence ID" value="GAB57782.1"/>
    <property type="molecule type" value="Genomic_DNA"/>
</dbReference>
<dbReference type="STRING" id="562729.RNAN_0751"/>
<keyword evidence="1" id="KW-0732">Signal</keyword>
<gene>
    <name evidence="2" type="ORF">RNAN_0751</name>
</gene>
<feature type="signal peptide" evidence="1">
    <location>
        <begin position="1"/>
        <end position="21"/>
    </location>
</feature>
<name>I1DUQ4_9GAMM</name>
<accession>I1DUQ4</accession>
<evidence type="ECO:0000313" key="2">
    <source>
        <dbReference type="EMBL" id="GAB57782.1"/>
    </source>
</evidence>
<evidence type="ECO:0000313" key="3">
    <source>
        <dbReference type="Proteomes" id="UP000004374"/>
    </source>
</evidence>
<evidence type="ECO:0000256" key="1">
    <source>
        <dbReference type="SAM" id="SignalP"/>
    </source>
</evidence>